<keyword evidence="11 15" id="KW-1133">Transmembrane helix</keyword>
<evidence type="ECO:0000256" key="11">
    <source>
        <dbReference type="ARBA" id="ARBA00022989"/>
    </source>
</evidence>
<keyword evidence="10" id="KW-0067">ATP-binding</keyword>
<sequence>MAGPLLHRDDQAYWDFLYVCSKLLKANGIIVNMFDGFEPSAMKAIQDGLCVADGDAEPSLLGAVELISKVSYGARVGHVVSAKRLRLWDARSKQVSDFTAHFSFSIDTRGASIYGYGLAFFLAPAGFQIPFNSAGVSRTINGILQLSMLGSTTTHLLLLFTPLGILDSGDLADAWINCNSSSKNLSVSWTYQNTSNAKENTKLSYQIDLTKSLPEWVVVGFSAATGLYAERNTLYSWEFASTLDTKEDDNIGRKRRLIGLTVSGGVFTGGLIITFSILVFRGKKKKKKVDDQTFPELETAGSEGPKEVILLDSDVTVAVKKISKGWCHDRGEFLLVYEFMLNACALLYLHEGWEQCVVHRDIKSSNIMLDSSFNVKVGDFGLAKPMDHELGPKTTGLAGTLGYLAPEYISTGRAGKESDVYSFGVVALEIATGRRSFDRMAGNDCEMALVEWVWDRYGKRNLVSAVAERLAMDFDQKQVECLMIVGLSCAHPDPSLRPSIRQAISVLKFESVLPNLPTKMPVPVFLHVRTPSVRTDAEPLMTTSLEVGR</sequence>
<evidence type="ECO:0000256" key="14">
    <source>
        <dbReference type="ARBA" id="ARBA00023180"/>
    </source>
</evidence>
<comment type="similarity">
    <text evidence="2">Belongs to the leguminous lectin family.</text>
</comment>
<dbReference type="PANTHER" id="PTHR27007">
    <property type="match status" value="1"/>
</dbReference>
<keyword evidence="14" id="KW-0325">Glycoprotein</keyword>
<dbReference type="GO" id="GO:0002229">
    <property type="term" value="P:defense response to oomycetes"/>
    <property type="evidence" value="ECO:0007669"/>
    <property type="project" value="UniProtKB-ARBA"/>
</dbReference>
<evidence type="ECO:0000313" key="17">
    <source>
        <dbReference type="EMBL" id="KAF3445436.1"/>
    </source>
</evidence>
<dbReference type="GO" id="GO:0004672">
    <property type="term" value="F:protein kinase activity"/>
    <property type="evidence" value="ECO:0007669"/>
    <property type="project" value="InterPro"/>
</dbReference>
<dbReference type="FunFam" id="1.10.510.10:FF:000240">
    <property type="entry name" value="Lectin-domain containing receptor kinase A4.3"/>
    <property type="match status" value="1"/>
</dbReference>
<keyword evidence="7" id="KW-0732">Signal</keyword>
<evidence type="ECO:0000256" key="1">
    <source>
        <dbReference type="ARBA" id="ARBA00004251"/>
    </source>
</evidence>
<keyword evidence="8" id="KW-0430">Lectin</keyword>
<feature type="domain" description="Protein kinase" evidence="16">
    <location>
        <begin position="160"/>
        <end position="513"/>
    </location>
</feature>
<evidence type="ECO:0000259" key="16">
    <source>
        <dbReference type="PROSITE" id="PS50011"/>
    </source>
</evidence>
<keyword evidence="9" id="KW-0547">Nucleotide-binding</keyword>
<dbReference type="InterPro" id="IPR008271">
    <property type="entry name" value="Ser/Thr_kinase_AS"/>
</dbReference>
<dbReference type="Proteomes" id="UP000796880">
    <property type="component" value="Unassembled WGS sequence"/>
</dbReference>
<dbReference type="Gene3D" id="1.10.510.10">
    <property type="entry name" value="Transferase(Phosphotransferase) domain 1"/>
    <property type="match status" value="1"/>
</dbReference>
<dbReference type="PROSITE" id="PS00108">
    <property type="entry name" value="PROTEIN_KINASE_ST"/>
    <property type="match status" value="1"/>
</dbReference>
<comment type="subcellular location">
    <subcellularLocation>
        <location evidence="1">Cell membrane</location>
        <topology evidence="1">Single-pass type I membrane protein</topology>
    </subcellularLocation>
</comment>
<feature type="transmembrane region" description="Helical" evidence="15">
    <location>
        <begin position="257"/>
        <end position="280"/>
    </location>
</feature>
<evidence type="ECO:0000256" key="2">
    <source>
        <dbReference type="ARBA" id="ARBA00007606"/>
    </source>
</evidence>
<proteinExistence type="inferred from homology"/>
<dbReference type="Pfam" id="PF00139">
    <property type="entry name" value="Lectin_legB"/>
    <property type="match status" value="2"/>
</dbReference>
<accession>A0A8K0H494</accession>
<gene>
    <name evidence="17" type="ORF">FNV43_RR10612</name>
</gene>
<evidence type="ECO:0000256" key="9">
    <source>
        <dbReference type="ARBA" id="ARBA00022741"/>
    </source>
</evidence>
<dbReference type="InterPro" id="IPR013320">
    <property type="entry name" value="ConA-like_dom_sf"/>
</dbReference>
<dbReference type="SMART" id="SM00220">
    <property type="entry name" value="S_TKc"/>
    <property type="match status" value="1"/>
</dbReference>
<evidence type="ECO:0000256" key="10">
    <source>
        <dbReference type="ARBA" id="ARBA00022840"/>
    </source>
</evidence>
<keyword evidence="5" id="KW-1003">Cell membrane</keyword>
<dbReference type="InterPro" id="IPR001220">
    <property type="entry name" value="Legume_lectin_dom"/>
</dbReference>
<evidence type="ECO:0000256" key="12">
    <source>
        <dbReference type="ARBA" id="ARBA00023136"/>
    </source>
</evidence>
<comment type="similarity">
    <text evidence="3">In the N-terminal section; belongs to the leguminous lectin family.</text>
</comment>
<evidence type="ECO:0000256" key="5">
    <source>
        <dbReference type="ARBA" id="ARBA00022475"/>
    </source>
</evidence>
<comment type="similarity">
    <text evidence="4">In the C-terminal section; belongs to the protein kinase superfamily. Ser/Thr protein kinase family.</text>
</comment>
<evidence type="ECO:0000256" key="13">
    <source>
        <dbReference type="ARBA" id="ARBA00023170"/>
    </source>
</evidence>
<reference evidence="17" key="1">
    <citation type="submission" date="2020-03" db="EMBL/GenBank/DDBJ databases">
        <title>A high-quality chromosome-level genome assembly of a woody plant with both climbing and erect habits, Rhamnella rubrinervis.</title>
        <authorList>
            <person name="Lu Z."/>
            <person name="Yang Y."/>
            <person name="Zhu X."/>
            <person name="Sun Y."/>
        </authorList>
    </citation>
    <scope>NUCLEOTIDE SEQUENCE</scope>
    <source>
        <strain evidence="17">BYM</strain>
        <tissue evidence="17">Leaf</tissue>
    </source>
</reference>
<name>A0A8K0H494_9ROSA</name>
<dbReference type="OrthoDB" id="4062651at2759"/>
<dbReference type="GO" id="GO:0005886">
    <property type="term" value="C:plasma membrane"/>
    <property type="evidence" value="ECO:0007669"/>
    <property type="project" value="UniProtKB-SubCell"/>
</dbReference>
<dbReference type="GO" id="GO:0005524">
    <property type="term" value="F:ATP binding"/>
    <property type="evidence" value="ECO:0007669"/>
    <property type="project" value="UniProtKB-KW"/>
</dbReference>
<dbReference type="CDD" id="cd06899">
    <property type="entry name" value="lectin_legume_LecRK_Arcelin_ConA"/>
    <property type="match status" value="1"/>
</dbReference>
<dbReference type="GO" id="GO:0030246">
    <property type="term" value="F:carbohydrate binding"/>
    <property type="evidence" value="ECO:0007669"/>
    <property type="project" value="UniProtKB-KW"/>
</dbReference>
<evidence type="ECO:0000256" key="7">
    <source>
        <dbReference type="ARBA" id="ARBA00022729"/>
    </source>
</evidence>
<dbReference type="AlphaFoldDB" id="A0A8K0H494"/>
<dbReference type="Gene3D" id="2.60.120.200">
    <property type="match status" value="2"/>
</dbReference>
<protein>
    <recommendedName>
        <fullName evidence="16">Protein kinase domain-containing protein</fullName>
    </recommendedName>
</protein>
<keyword evidence="6 15" id="KW-0812">Transmembrane</keyword>
<dbReference type="EMBL" id="VOIH02000005">
    <property type="protein sequence ID" value="KAF3445436.1"/>
    <property type="molecule type" value="Genomic_DNA"/>
</dbReference>
<dbReference type="SUPFAM" id="SSF49899">
    <property type="entry name" value="Concanavalin A-like lectins/glucanases"/>
    <property type="match status" value="1"/>
</dbReference>
<evidence type="ECO:0000256" key="15">
    <source>
        <dbReference type="SAM" id="Phobius"/>
    </source>
</evidence>
<keyword evidence="18" id="KW-1185">Reference proteome</keyword>
<dbReference type="SUPFAM" id="SSF56112">
    <property type="entry name" value="Protein kinase-like (PK-like)"/>
    <property type="match status" value="1"/>
</dbReference>
<dbReference type="InterPro" id="IPR000719">
    <property type="entry name" value="Prot_kinase_dom"/>
</dbReference>
<evidence type="ECO:0000256" key="8">
    <source>
        <dbReference type="ARBA" id="ARBA00022734"/>
    </source>
</evidence>
<evidence type="ECO:0000256" key="3">
    <source>
        <dbReference type="ARBA" id="ARBA00008536"/>
    </source>
</evidence>
<dbReference type="InterPro" id="IPR011009">
    <property type="entry name" value="Kinase-like_dom_sf"/>
</dbReference>
<dbReference type="InterPro" id="IPR050528">
    <property type="entry name" value="L-type_Lectin-RKs"/>
</dbReference>
<evidence type="ECO:0000256" key="6">
    <source>
        <dbReference type="ARBA" id="ARBA00022692"/>
    </source>
</evidence>
<keyword evidence="12 15" id="KW-0472">Membrane</keyword>
<keyword evidence="13" id="KW-0675">Receptor</keyword>
<evidence type="ECO:0000256" key="4">
    <source>
        <dbReference type="ARBA" id="ARBA00010217"/>
    </source>
</evidence>
<evidence type="ECO:0000313" key="18">
    <source>
        <dbReference type="Proteomes" id="UP000796880"/>
    </source>
</evidence>
<comment type="caution">
    <text evidence="17">The sequence shown here is derived from an EMBL/GenBank/DDBJ whole genome shotgun (WGS) entry which is preliminary data.</text>
</comment>
<dbReference type="PROSITE" id="PS50011">
    <property type="entry name" value="PROTEIN_KINASE_DOM"/>
    <property type="match status" value="1"/>
</dbReference>
<organism evidence="17 18">
    <name type="scientific">Rhamnella rubrinervis</name>
    <dbReference type="NCBI Taxonomy" id="2594499"/>
    <lineage>
        <taxon>Eukaryota</taxon>
        <taxon>Viridiplantae</taxon>
        <taxon>Streptophyta</taxon>
        <taxon>Embryophyta</taxon>
        <taxon>Tracheophyta</taxon>
        <taxon>Spermatophyta</taxon>
        <taxon>Magnoliopsida</taxon>
        <taxon>eudicotyledons</taxon>
        <taxon>Gunneridae</taxon>
        <taxon>Pentapetalae</taxon>
        <taxon>rosids</taxon>
        <taxon>fabids</taxon>
        <taxon>Rosales</taxon>
        <taxon>Rhamnaceae</taxon>
        <taxon>rhamnoid group</taxon>
        <taxon>Rhamneae</taxon>
        <taxon>Rhamnella</taxon>
    </lineage>
</organism>
<dbReference type="Pfam" id="PF00069">
    <property type="entry name" value="Pkinase"/>
    <property type="match status" value="1"/>
</dbReference>